<dbReference type="Gene3D" id="3.40.50.720">
    <property type="entry name" value="NAD(P)-binding Rossmann-like Domain"/>
    <property type="match status" value="1"/>
</dbReference>
<evidence type="ECO:0000313" key="4">
    <source>
        <dbReference type="EMBL" id="MCL6219330.1"/>
    </source>
</evidence>
<gene>
    <name evidence="4" type="primary">fabG</name>
    <name evidence="4" type="ORF">L1967_13620</name>
</gene>
<dbReference type="PANTHER" id="PTHR42879:SF2">
    <property type="entry name" value="3-OXOACYL-[ACYL-CARRIER-PROTEIN] REDUCTASE FABG"/>
    <property type="match status" value="1"/>
</dbReference>
<comment type="similarity">
    <text evidence="1">Belongs to the short-chain dehydrogenases/reductases (SDR) family.</text>
</comment>
<dbReference type="EMBL" id="JAKHSK010000019">
    <property type="protein sequence ID" value="MCL6219330.1"/>
    <property type="molecule type" value="Genomic_DNA"/>
</dbReference>
<dbReference type="InterPro" id="IPR036291">
    <property type="entry name" value="NAD(P)-bd_dom_sf"/>
</dbReference>
<dbReference type="FunFam" id="3.40.50.720:FF:000173">
    <property type="entry name" value="3-oxoacyl-[acyl-carrier protein] reductase"/>
    <property type="match status" value="1"/>
</dbReference>
<feature type="domain" description="Ketoreductase" evidence="3">
    <location>
        <begin position="2"/>
        <end position="190"/>
    </location>
</feature>
<dbReference type="InterPro" id="IPR057326">
    <property type="entry name" value="KR_dom"/>
</dbReference>
<reference evidence="4" key="1">
    <citation type="submission" date="2022-01" db="EMBL/GenBank/DDBJ databases">
        <title>Genome sequencing of Zunongwangia sp. M21534 genome.</title>
        <authorList>
            <person name="Chen Y."/>
            <person name="Dong C."/>
            <person name="Shao Z."/>
        </authorList>
    </citation>
    <scope>NUCLEOTIDE SEQUENCE</scope>
    <source>
        <strain evidence="4">MCCC M21534</strain>
    </source>
</reference>
<organism evidence="4 5">
    <name type="scientific">Zunongwangia pacifica</name>
    <dbReference type="NCBI Taxonomy" id="2911062"/>
    <lineage>
        <taxon>Bacteria</taxon>
        <taxon>Pseudomonadati</taxon>
        <taxon>Bacteroidota</taxon>
        <taxon>Flavobacteriia</taxon>
        <taxon>Flavobacteriales</taxon>
        <taxon>Flavobacteriaceae</taxon>
        <taxon>Zunongwangia</taxon>
    </lineage>
</organism>
<evidence type="ECO:0000256" key="1">
    <source>
        <dbReference type="ARBA" id="ARBA00006484"/>
    </source>
</evidence>
<dbReference type="SUPFAM" id="SSF51735">
    <property type="entry name" value="NAD(P)-binding Rossmann-fold domains"/>
    <property type="match status" value="1"/>
</dbReference>
<comment type="caution">
    <text evidence="4">The sequence shown here is derived from an EMBL/GenBank/DDBJ whole genome shotgun (WGS) entry which is preliminary data.</text>
</comment>
<sequence length="243" mass="26355">MKYALVTGGSRGIGKAIAIKLAQDLGYHILLNYHSNTQAAKVTAKIIEENHVKCELLAFDVADAKATKNVLGNWQKSNPEAVVEVIVNNAGITKDGLFMWMGEDDWHSVINTSLNGFYNVTQQFVKSMLQKRYGRIINIVSLSGVKGNPGQVNYSAAKGAIIAATKALAQEIGKRKVTVNAVAPGFITSDMTADFDEKELKKMIPLQRFGEAEEVAELVSFLASKKASYITGEVININGGLYS</sequence>
<dbReference type="InterPro" id="IPR002347">
    <property type="entry name" value="SDR_fam"/>
</dbReference>
<dbReference type="SMART" id="SM00822">
    <property type="entry name" value="PKS_KR"/>
    <property type="match status" value="1"/>
</dbReference>
<accession>A0A9X2CMB2</accession>
<dbReference type="RefSeq" id="WP_228251420.1">
    <property type="nucleotide sequence ID" value="NZ_JAKHSK010000019.1"/>
</dbReference>
<dbReference type="PANTHER" id="PTHR42879">
    <property type="entry name" value="3-OXOACYL-(ACYL-CARRIER-PROTEIN) REDUCTASE"/>
    <property type="match status" value="1"/>
</dbReference>
<dbReference type="NCBIfam" id="NF004200">
    <property type="entry name" value="PRK05653.1-5"/>
    <property type="match status" value="1"/>
</dbReference>
<dbReference type="NCBIfam" id="NF009466">
    <property type="entry name" value="PRK12826.1-2"/>
    <property type="match status" value="1"/>
</dbReference>
<dbReference type="GO" id="GO:0004316">
    <property type="term" value="F:3-oxoacyl-[acyl-carrier-protein] reductase (NADPH) activity"/>
    <property type="evidence" value="ECO:0007669"/>
    <property type="project" value="UniProtKB-EC"/>
</dbReference>
<evidence type="ECO:0000256" key="2">
    <source>
        <dbReference type="ARBA" id="ARBA00023002"/>
    </source>
</evidence>
<keyword evidence="2 4" id="KW-0560">Oxidoreductase</keyword>
<evidence type="ECO:0000313" key="5">
    <source>
        <dbReference type="Proteomes" id="UP001139521"/>
    </source>
</evidence>
<name>A0A9X2CMB2_9FLAO</name>
<evidence type="ECO:0000259" key="3">
    <source>
        <dbReference type="SMART" id="SM00822"/>
    </source>
</evidence>
<dbReference type="AlphaFoldDB" id="A0A9X2CMB2"/>
<protein>
    <submittedName>
        <fullName evidence="4">3-oxoacyl-ACP reductase FabG</fullName>
        <ecNumber evidence="4">1.1.1.100</ecNumber>
    </submittedName>
</protein>
<keyword evidence="5" id="KW-1185">Reference proteome</keyword>
<dbReference type="Pfam" id="PF13561">
    <property type="entry name" value="adh_short_C2"/>
    <property type="match status" value="1"/>
</dbReference>
<dbReference type="EC" id="1.1.1.100" evidence="4"/>
<dbReference type="InterPro" id="IPR050259">
    <property type="entry name" value="SDR"/>
</dbReference>
<dbReference type="PRINTS" id="PR00081">
    <property type="entry name" value="GDHRDH"/>
</dbReference>
<dbReference type="Proteomes" id="UP001139521">
    <property type="component" value="Unassembled WGS sequence"/>
</dbReference>
<dbReference type="PRINTS" id="PR00080">
    <property type="entry name" value="SDRFAMILY"/>
</dbReference>
<proteinExistence type="inferred from homology"/>